<name>B9XPK4_PEDPL</name>
<evidence type="ECO:0000313" key="2">
    <source>
        <dbReference type="EMBL" id="EEF58232.1"/>
    </source>
</evidence>
<evidence type="ECO:0000313" key="3">
    <source>
        <dbReference type="Proteomes" id="UP000003688"/>
    </source>
</evidence>
<dbReference type="InterPro" id="IPR011989">
    <property type="entry name" value="ARM-like"/>
</dbReference>
<dbReference type="GO" id="GO:0016491">
    <property type="term" value="F:oxidoreductase activity"/>
    <property type="evidence" value="ECO:0007669"/>
    <property type="project" value="TreeGrafter"/>
</dbReference>
<dbReference type="InterPro" id="IPR021133">
    <property type="entry name" value="HEAT_type_2"/>
</dbReference>
<dbReference type="PANTHER" id="PTHR12697:SF5">
    <property type="entry name" value="DEOXYHYPUSINE HYDROXYLASE"/>
    <property type="match status" value="1"/>
</dbReference>
<accession>B9XPK4</accession>
<dbReference type="GO" id="GO:0016829">
    <property type="term" value="F:lyase activity"/>
    <property type="evidence" value="ECO:0007669"/>
    <property type="project" value="UniProtKB-KW"/>
</dbReference>
<dbReference type="AlphaFoldDB" id="B9XPK4"/>
<gene>
    <name evidence="2" type="ORF">Cflav_PD1432</name>
</gene>
<evidence type="ECO:0000256" key="1">
    <source>
        <dbReference type="ARBA" id="ARBA00045876"/>
    </source>
</evidence>
<comment type="caution">
    <text evidence="2">The sequence shown here is derived from an EMBL/GenBank/DDBJ whole genome shotgun (WGS) entry which is preliminary data.</text>
</comment>
<dbReference type="Proteomes" id="UP000003688">
    <property type="component" value="Unassembled WGS sequence"/>
</dbReference>
<keyword evidence="2" id="KW-0456">Lyase</keyword>
<dbReference type="STRING" id="320771.Cflav_PD1432"/>
<dbReference type="Pfam" id="PF13646">
    <property type="entry name" value="HEAT_2"/>
    <property type="match status" value="1"/>
</dbReference>
<dbReference type="PANTHER" id="PTHR12697">
    <property type="entry name" value="PBS LYASE HEAT-LIKE PROTEIN"/>
    <property type="match status" value="1"/>
</dbReference>
<organism evidence="2 3">
    <name type="scientific">Pedosphaera parvula (strain Ellin514)</name>
    <dbReference type="NCBI Taxonomy" id="320771"/>
    <lineage>
        <taxon>Bacteria</taxon>
        <taxon>Pseudomonadati</taxon>
        <taxon>Verrucomicrobiota</taxon>
        <taxon>Pedosphaerae</taxon>
        <taxon>Pedosphaerales</taxon>
        <taxon>Pedosphaeraceae</taxon>
        <taxon>Pedosphaera</taxon>
    </lineage>
</organism>
<dbReference type="InterPro" id="IPR016024">
    <property type="entry name" value="ARM-type_fold"/>
</dbReference>
<dbReference type="OrthoDB" id="262030at2"/>
<dbReference type="SUPFAM" id="SSF48371">
    <property type="entry name" value="ARM repeat"/>
    <property type="match status" value="2"/>
</dbReference>
<sequence precursor="true">MKTKKNRLWFGLALLSGALVLLFIFWSPQPIPSYGGKDVDFWFNVHSQGYLPVQKSTPPGDPREAFRSMGSAAAPFLVRRLKRADSWERWYATHRLNWPSWVKRIVPAETDWNGRRGDAALLLAQLGPSATNVVGELIPFYSKLRERKTTTGTIPRGPAVSGQRFFIYYSDELVRVKILGLLGVAGRNNPEVLNILVAALQESEMAPVAIQALVKLAEQNEKVIPRLIEELGGTNSLARKCSAESLGLTGSKAGAAIARLKERVEERTEADRQVRYMSADALWKIDHQAYAIVPFRIEELKNPVESVRWSAAGFLGAYGDQSKPAVPALLEILKAEKNNRVRGKAAIALGQIGPAAKEAVPALKEALKDEYSNVREAAEGALKKIESTEIP</sequence>
<keyword evidence="3" id="KW-1185">Reference proteome</keyword>
<comment type="function">
    <text evidence="1">Catalyzes the hydroxylation of the N(6)-(4-aminobutyl)-L-lysine intermediate produced by deoxyhypusine synthase/DHPS on a critical lysine of the eukaryotic translation initiation factor 5A/eIF-5A. This is the second step of the post-translational modification of that lysine into an unusual amino acid residue named hypusine. Hypusination is unique to mature eIF-5A factor and is essential for its function.</text>
</comment>
<dbReference type="Gene3D" id="1.25.10.10">
    <property type="entry name" value="Leucine-rich Repeat Variant"/>
    <property type="match status" value="2"/>
</dbReference>
<dbReference type="EMBL" id="ABOX02000047">
    <property type="protein sequence ID" value="EEF58232.1"/>
    <property type="molecule type" value="Genomic_DNA"/>
</dbReference>
<dbReference type="SMART" id="SM00567">
    <property type="entry name" value="EZ_HEAT"/>
    <property type="match status" value="3"/>
</dbReference>
<dbReference type="InterPro" id="IPR004155">
    <property type="entry name" value="PBS_lyase_HEAT"/>
</dbReference>
<dbReference type="PROSITE" id="PS50077">
    <property type="entry name" value="HEAT_REPEAT"/>
    <property type="match status" value="1"/>
</dbReference>
<dbReference type="RefSeq" id="WP_007417740.1">
    <property type="nucleotide sequence ID" value="NZ_ABOX02000047.1"/>
</dbReference>
<protein>
    <submittedName>
        <fullName evidence="2">PBS lyase HEAT domain protein repeat-containing protein</fullName>
    </submittedName>
</protein>
<proteinExistence type="predicted"/>
<reference evidence="2 3" key="1">
    <citation type="journal article" date="2011" name="J. Bacteriol.">
        <title>Genome sequence of 'Pedosphaera parvula' Ellin514, an aerobic Verrucomicrobial isolate from pasture soil.</title>
        <authorList>
            <person name="Kant R."/>
            <person name="van Passel M.W."/>
            <person name="Sangwan P."/>
            <person name="Palva A."/>
            <person name="Lucas S."/>
            <person name="Copeland A."/>
            <person name="Lapidus A."/>
            <person name="Glavina Del Rio T."/>
            <person name="Dalin E."/>
            <person name="Tice H."/>
            <person name="Bruce D."/>
            <person name="Goodwin L."/>
            <person name="Pitluck S."/>
            <person name="Chertkov O."/>
            <person name="Larimer F.W."/>
            <person name="Land M.L."/>
            <person name="Hauser L."/>
            <person name="Brettin T.S."/>
            <person name="Detter J.C."/>
            <person name="Han S."/>
            <person name="de Vos W.M."/>
            <person name="Janssen P.H."/>
            <person name="Smidt H."/>
        </authorList>
    </citation>
    <scope>NUCLEOTIDE SEQUENCE [LARGE SCALE GENOMIC DNA]</scope>
    <source>
        <strain evidence="2 3">Ellin514</strain>
    </source>
</reference>